<keyword evidence="4" id="KW-1185">Reference proteome</keyword>
<proteinExistence type="predicted"/>
<feature type="domain" description="HTH luxR-type" evidence="2">
    <location>
        <begin position="369"/>
        <end position="434"/>
    </location>
</feature>
<gene>
    <name evidence="3" type="ORF">KHQ06_14610</name>
</gene>
<dbReference type="PRINTS" id="PR00038">
    <property type="entry name" value="HTHLUXR"/>
</dbReference>
<dbReference type="PROSITE" id="PS50043">
    <property type="entry name" value="HTH_LUXR_2"/>
    <property type="match status" value="1"/>
</dbReference>
<feature type="region of interest" description="Disordered" evidence="1">
    <location>
        <begin position="353"/>
        <end position="375"/>
    </location>
</feature>
<name>A0ABX8CVK6_9NOCA</name>
<dbReference type="Pfam" id="PF13191">
    <property type="entry name" value="AAA_16"/>
    <property type="match status" value="1"/>
</dbReference>
<dbReference type="SMART" id="SM00421">
    <property type="entry name" value="HTH_LUXR"/>
    <property type="match status" value="1"/>
</dbReference>
<dbReference type="Gene3D" id="1.10.10.10">
    <property type="entry name" value="Winged helix-like DNA-binding domain superfamily/Winged helix DNA-binding domain"/>
    <property type="match status" value="1"/>
</dbReference>
<dbReference type="PRINTS" id="PR00364">
    <property type="entry name" value="DISEASERSIST"/>
</dbReference>
<dbReference type="Pfam" id="PF00196">
    <property type="entry name" value="GerE"/>
    <property type="match status" value="1"/>
</dbReference>
<dbReference type="InterPro" id="IPR036388">
    <property type="entry name" value="WH-like_DNA-bd_sf"/>
</dbReference>
<dbReference type="SUPFAM" id="SSF52540">
    <property type="entry name" value="P-loop containing nucleoside triphosphate hydrolases"/>
    <property type="match status" value="1"/>
</dbReference>
<dbReference type="InterPro" id="IPR058852">
    <property type="entry name" value="HTH_77"/>
</dbReference>
<dbReference type="InterPro" id="IPR016032">
    <property type="entry name" value="Sig_transdc_resp-reg_C-effctor"/>
</dbReference>
<dbReference type="Proteomes" id="UP000683310">
    <property type="component" value="Chromosome"/>
</dbReference>
<reference evidence="3 4" key="1">
    <citation type="submission" date="2021-04" db="EMBL/GenBank/DDBJ databases">
        <title>Nocardia tengchongensis.</title>
        <authorList>
            <person name="Zhuang k."/>
            <person name="Ran Y."/>
            <person name="Li W."/>
        </authorList>
    </citation>
    <scope>NUCLEOTIDE SEQUENCE [LARGE SCALE GENOMIC DNA]</scope>
    <source>
        <strain evidence="3 4">CFH S0057</strain>
    </source>
</reference>
<dbReference type="Pfam" id="PF25872">
    <property type="entry name" value="HTH_77"/>
    <property type="match status" value="1"/>
</dbReference>
<dbReference type="InterPro" id="IPR041664">
    <property type="entry name" value="AAA_16"/>
</dbReference>
<dbReference type="InterPro" id="IPR027417">
    <property type="entry name" value="P-loop_NTPase"/>
</dbReference>
<accession>A0ABX8CVK6</accession>
<dbReference type="CDD" id="cd06170">
    <property type="entry name" value="LuxR_C_like"/>
    <property type="match status" value="1"/>
</dbReference>
<dbReference type="PANTHER" id="PTHR47691">
    <property type="entry name" value="REGULATOR-RELATED"/>
    <property type="match status" value="1"/>
</dbReference>
<dbReference type="InterPro" id="IPR000792">
    <property type="entry name" value="Tscrpt_reg_LuxR_C"/>
</dbReference>
<organism evidence="3 4">
    <name type="scientific">Nocardia tengchongensis</name>
    <dbReference type="NCBI Taxonomy" id="2055889"/>
    <lineage>
        <taxon>Bacteria</taxon>
        <taxon>Bacillati</taxon>
        <taxon>Actinomycetota</taxon>
        <taxon>Actinomycetes</taxon>
        <taxon>Mycobacteriales</taxon>
        <taxon>Nocardiaceae</taxon>
        <taxon>Nocardia</taxon>
    </lineage>
</organism>
<dbReference type="PANTHER" id="PTHR47691:SF3">
    <property type="entry name" value="HTH-TYPE TRANSCRIPTIONAL REGULATOR RV0890C-RELATED"/>
    <property type="match status" value="1"/>
</dbReference>
<evidence type="ECO:0000256" key="1">
    <source>
        <dbReference type="SAM" id="MobiDB-lite"/>
    </source>
</evidence>
<dbReference type="SUPFAM" id="SSF46894">
    <property type="entry name" value="C-terminal effector domain of the bipartite response regulators"/>
    <property type="match status" value="1"/>
</dbReference>
<protein>
    <submittedName>
        <fullName evidence="3">AAA family ATPase</fullName>
    </submittedName>
</protein>
<sequence length="438" mass="47868">MPTSHRIDTARGDYRVPTLTGRHAQLTELRRLLRDPDIRLLTVTGPAGVGKSRLAAAALAAPEYHDRSTATVDLANVIDPPELWLAVLAAAVRRPVPRCPEGGVTEILADLAAALDGRPAILVLDNCDRLAAEIAADVAALLARCPELTVVTTSRRALALYQECLFQVPPLPWRTEHTDPAYGTSPAVRLLLNSIDTRYRSTAAVAATGLLDAIAGELGGVPLALELAASSIGRIGAQRTLERIRSGHPLMPSPFVDTPARHRTIRDCVEWAPPELDDATLELLLHLSRYEVAVDLEEVRLLSGEPGDRTEERLAMLVDHSLLDHDADAAGNLRYRMSGLTRTYCRQLLHAEPERREHHSATPSPEADPESPVSRLTKRQLQIAHLVAAGMTNRMIATQLGIAEWTVVNHLRQVMTKLECPSRLHVALVIERETQQPA</sequence>
<evidence type="ECO:0000313" key="4">
    <source>
        <dbReference type="Proteomes" id="UP000683310"/>
    </source>
</evidence>
<evidence type="ECO:0000259" key="2">
    <source>
        <dbReference type="PROSITE" id="PS50043"/>
    </source>
</evidence>
<dbReference type="EMBL" id="CP074371">
    <property type="protein sequence ID" value="QVI23923.1"/>
    <property type="molecule type" value="Genomic_DNA"/>
</dbReference>
<dbReference type="Gene3D" id="3.40.50.300">
    <property type="entry name" value="P-loop containing nucleotide triphosphate hydrolases"/>
    <property type="match status" value="1"/>
</dbReference>
<evidence type="ECO:0000313" key="3">
    <source>
        <dbReference type="EMBL" id="QVI23923.1"/>
    </source>
</evidence>